<dbReference type="PROSITE" id="PS52029">
    <property type="entry name" value="LD_TPASE"/>
    <property type="match status" value="1"/>
</dbReference>
<dbReference type="Pfam" id="PF03734">
    <property type="entry name" value="YkuD"/>
    <property type="match status" value="1"/>
</dbReference>
<feature type="active site" description="Nucleophile" evidence="7">
    <location>
        <position position="378"/>
    </location>
</feature>
<dbReference type="EMBL" id="RAPY01000001">
    <property type="protein sequence ID" value="RKE56049.1"/>
    <property type="molecule type" value="Genomic_DNA"/>
</dbReference>
<evidence type="ECO:0000256" key="6">
    <source>
        <dbReference type="ARBA" id="ARBA00023316"/>
    </source>
</evidence>
<dbReference type="Gene3D" id="2.40.440.10">
    <property type="entry name" value="L,D-transpeptidase catalytic domain-like"/>
    <property type="match status" value="1"/>
</dbReference>
<proteinExistence type="inferred from homology"/>
<dbReference type="PANTHER" id="PTHR41533:SF2">
    <property type="entry name" value="BLR7131 PROTEIN"/>
    <property type="match status" value="1"/>
</dbReference>
<evidence type="ECO:0000313" key="9">
    <source>
        <dbReference type="EMBL" id="RKE56049.1"/>
    </source>
</evidence>
<evidence type="ECO:0000256" key="2">
    <source>
        <dbReference type="ARBA" id="ARBA00005992"/>
    </source>
</evidence>
<evidence type="ECO:0000259" key="8">
    <source>
        <dbReference type="PROSITE" id="PS52029"/>
    </source>
</evidence>
<evidence type="ECO:0000256" key="3">
    <source>
        <dbReference type="ARBA" id="ARBA00022679"/>
    </source>
</evidence>
<sequence length="465" mass="53647">MKAFLNFIAIFLSIITTAIYAQDLKVTNEISSFLKDSLNLSNLNYPKSVIRFYTTNNYEYLWLNDKQKIDQASIALSLLIQPNRFGLLPSDYHLENLSLERLKELRSSSPEKQQKEKAQFEILMTDGLLSFINNLHFGKYNPLYQPSYVDSVRINGFCADEILSDAGRQDGFLNLVHEAQPKFKAYQAFQDYLDQAYAANNTMTSPAEMEKILINMERLRWINTQSLDYILINIPSYTLEFHYNSNVSEFKVVVGKPKTATPILESEINYFSTAPDWRVPQSIFLNEILPEILENRAYLRDNHYSIYDEAGDKVIVNVATLKEISKNPKQYRVQQSSGNHNALGAIVFRFQNSHGVYIHDTPQKQFFNKDNRALSHGCIRVQNPKLLATQLLEFDNSKDKIPAFEYAVKTYGKMDIVLKQPVPIIITYLTMLIKNGKPTTYNDIYQLDQSLEDLFNENMPRMIAP</sequence>
<dbReference type="CDD" id="cd16913">
    <property type="entry name" value="YkuD_like"/>
    <property type="match status" value="1"/>
</dbReference>
<organism evidence="9 10">
    <name type="scientific">Sphingobacterium detergens</name>
    <dbReference type="NCBI Taxonomy" id="1145106"/>
    <lineage>
        <taxon>Bacteria</taxon>
        <taxon>Pseudomonadati</taxon>
        <taxon>Bacteroidota</taxon>
        <taxon>Sphingobacteriia</taxon>
        <taxon>Sphingobacteriales</taxon>
        <taxon>Sphingobacteriaceae</taxon>
        <taxon>Sphingobacterium</taxon>
    </lineage>
</organism>
<protein>
    <submittedName>
        <fullName evidence="9">L,D-transpeptidase-like protein</fullName>
    </submittedName>
</protein>
<dbReference type="AlphaFoldDB" id="A0A420BH79"/>
<dbReference type="GO" id="GO:0071555">
    <property type="term" value="P:cell wall organization"/>
    <property type="evidence" value="ECO:0007669"/>
    <property type="project" value="UniProtKB-UniRule"/>
</dbReference>
<dbReference type="Pfam" id="PF20142">
    <property type="entry name" value="Scaffold"/>
    <property type="match status" value="1"/>
</dbReference>
<dbReference type="InterPro" id="IPR005490">
    <property type="entry name" value="LD_TPept_cat_dom"/>
</dbReference>
<dbReference type="SUPFAM" id="SSF141523">
    <property type="entry name" value="L,D-transpeptidase catalytic domain-like"/>
    <property type="match status" value="1"/>
</dbReference>
<dbReference type="GO" id="GO:0009252">
    <property type="term" value="P:peptidoglycan biosynthetic process"/>
    <property type="evidence" value="ECO:0007669"/>
    <property type="project" value="UniProtKB-UniPathway"/>
</dbReference>
<dbReference type="InterPro" id="IPR052905">
    <property type="entry name" value="LD-transpeptidase_YkuD-like"/>
</dbReference>
<dbReference type="InterPro" id="IPR038063">
    <property type="entry name" value="Transpep_catalytic_dom"/>
</dbReference>
<dbReference type="RefSeq" id="WP_120257769.1">
    <property type="nucleotide sequence ID" value="NZ_RAPY01000001.1"/>
</dbReference>
<evidence type="ECO:0000256" key="1">
    <source>
        <dbReference type="ARBA" id="ARBA00004752"/>
    </source>
</evidence>
<keyword evidence="10" id="KW-1185">Reference proteome</keyword>
<keyword evidence="5 7" id="KW-0573">Peptidoglycan synthesis</keyword>
<feature type="domain" description="L,D-TPase catalytic" evidence="8">
    <location>
        <begin position="228"/>
        <end position="404"/>
    </location>
</feature>
<evidence type="ECO:0000313" key="10">
    <source>
        <dbReference type="Proteomes" id="UP000286246"/>
    </source>
</evidence>
<dbReference type="GO" id="GO:0016740">
    <property type="term" value="F:transferase activity"/>
    <property type="evidence" value="ECO:0007669"/>
    <property type="project" value="UniProtKB-KW"/>
</dbReference>
<comment type="caution">
    <text evidence="9">The sequence shown here is derived from an EMBL/GenBank/DDBJ whole genome shotgun (WGS) entry which is preliminary data.</text>
</comment>
<dbReference type="UniPathway" id="UPA00219"/>
<accession>A0A420BH79</accession>
<keyword evidence="4 7" id="KW-0133">Cell shape</keyword>
<dbReference type="InterPro" id="IPR045380">
    <property type="entry name" value="LD_TPept_scaffold_dom"/>
</dbReference>
<evidence type="ECO:0000256" key="7">
    <source>
        <dbReference type="PROSITE-ProRule" id="PRU01373"/>
    </source>
</evidence>
<evidence type="ECO:0000256" key="5">
    <source>
        <dbReference type="ARBA" id="ARBA00022984"/>
    </source>
</evidence>
<dbReference type="Proteomes" id="UP000286246">
    <property type="component" value="Unassembled WGS sequence"/>
</dbReference>
<name>A0A420BH79_SPHD1</name>
<dbReference type="PANTHER" id="PTHR41533">
    <property type="entry name" value="L,D-TRANSPEPTIDASE HI_1667-RELATED"/>
    <property type="match status" value="1"/>
</dbReference>
<reference evidence="9 10" key="1">
    <citation type="submission" date="2018-09" db="EMBL/GenBank/DDBJ databases">
        <title>Genomic Encyclopedia of Type Strains, Phase III (KMG-III): the genomes of soil and plant-associated and newly described type strains.</title>
        <authorList>
            <person name="Whitman W."/>
        </authorList>
    </citation>
    <scope>NUCLEOTIDE SEQUENCE [LARGE SCALE GENOMIC DNA]</scope>
    <source>
        <strain evidence="9 10">CECT 7938</strain>
    </source>
</reference>
<gene>
    <name evidence="9" type="ORF">DFQ12_0901</name>
</gene>
<dbReference type="GO" id="GO:0008360">
    <property type="term" value="P:regulation of cell shape"/>
    <property type="evidence" value="ECO:0007669"/>
    <property type="project" value="UniProtKB-UniRule"/>
</dbReference>
<dbReference type="OrthoDB" id="9778545at2"/>
<comment type="pathway">
    <text evidence="1 7">Cell wall biogenesis; peptidoglycan biosynthesis.</text>
</comment>
<evidence type="ECO:0000256" key="4">
    <source>
        <dbReference type="ARBA" id="ARBA00022960"/>
    </source>
</evidence>
<keyword evidence="3" id="KW-0808">Transferase</keyword>
<feature type="active site" description="Proton donor/acceptor" evidence="7">
    <location>
        <position position="359"/>
    </location>
</feature>
<dbReference type="GO" id="GO:0004180">
    <property type="term" value="F:carboxypeptidase activity"/>
    <property type="evidence" value="ECO:0007669"/>
    <property type="project" value="UniProtKB-ARBA"/>
</dbReference>
<comment type="similarity">
    <text evidence="2">Belongs to the YkuD family.</text>
</comment>
<keyword evidence="6 7" id="KW-0961">Cell wall biogenesis/degradation</keyword>